<dbReference type="NCBIfam" id="TIGR01056">
    <property type="entry name" value="topB"/>
    <property type="match status" value="1"/>
</dbReference>
<organism evidence="13 14">
    <name type="scientific">Flavobacterium branchiarum</name>
    <dbReference type="NCBI Taxonomy" id="1114870"/>
    <lineage>
        <taxon>Bacteria</taxon>
        <taxon>Pseudomonadati</taxon>
        <taxon>Bacteroidota</taxon>
        <taxon>Flavobacteriia</taxon>
        <taxon>Flavobacteriales</taxon>
        <taxon>Flavobacteriaceae</taxon>
        <taxon>Flavobacterium</taxon>
    </lineage>
</organism>
<dbReference type="SMART" id="SM00493">
    <property type="entry name" value="TOPRIM"/>
    <property type="match status" value="1"/>
</dbReference>
<accession>A0ABV5FNI7</accession>
<dbReference type="PRINTS" id="PR00417">
    <property type="entry name" value="PRTPISMRASEI"/>
</dbReference>
<dbReference type="PANTHER" id="PTHR11390:SF21">
    <property type="entry name" value="DNA TOPOISOMERASE 3-ALPHA"/>
    <property type="match status" value="1"/>
</dbReference>
<keyword evidence="6" id="KW-0238">DNA-binding</keyword>
<comment type="similarity">
    <text evidence="2">Belongs to the type IA topoisomerase family.</text>
</comment>
<keyword evidence="5" id="KW-0799">Topoisomerase</keyword>
<evidence type="ECO:0000313" key="13">
    <source>
        <dbReference type="EMBL" id="MFB9065113.1"/>
    </source>
</evidence>
<dbReference type="SMART" id="SM00437">
    <property type="entry name" value="TOP1Ac"/>
    <property type="match status" value="1"/>
</dbReference>
<keyword evidence="7" id="KW-0413">Isomerase</keyword>
<dbReference type="InterPro" id="IPR034144">
    <property type="entry name" value="TOPRIM_TopoIII"/>
</dbReference>
<dbReference type="InterPro" id="IPR013824">
    <property type="entry name" value="Topo_IA_cen_sub1"/>
</dbReference>
<dbReference type="Gene3D" id="3.40.50.140">
    <property type="match status" value="1"/>
</dbReference>
<dbReference type="EC" id="5.6.2.1" evidence="3"/>
<dbReference type="Gene3D" id="1.10.290.10">
    <property type="entry name" value="Topoisomerase I, domain 4"/>
    <property type="match status" value="1"/>
</dbReference>
<comment type="catalytic activity">
    <reaction evidence="1">
        <text>ATP-independent breakage of single-stranded DNA, followed by passage and rejoining.</text>
        <dbReference type="EC" id="5.6.2.1"/>
    </reaction>
</comment>
<dbReference type="PANTHER" id="PTHR11390">
    <property type="entry name" value="PROKARYOTIC DNA TOPOISOMERASE"/>
    <property type="match status" value="1"/>
</dbReference>
<dbReference type="InterPro" id="IPR023405">
    <property type="entry name" value="Topo_IA_core_domain"/>
</dbReference>
<gene>
    <name evidence="13" type="ORF">ACFFUQ_13900</name>
</gene>
<dbReference type="NCBIfam" id="NF005829">
    <property type="entry name" value="PRK07726.1"/>
    <property type="match status" value="1"/>
</dbReference>
<dbReference type="Pfam" id="PF01131">
    <property type="entry name" value="Topoisom_bac"/>
    <property type="match status" value="1"/>
</dbReference>
<evidence type="ECO:0000256" key="4">
    <source>
        <dbReference type="ARBA" id="ARBA00022723"/>
    </source>
</evidence>
<dbReference type="InterPro" id="IPR013497">
    <property type="entry name" value="Topo_IA_cen"/>
</dbReference>
<dbReference type="Pfam" id="PF13342">
    <property type="entry name" value="Toprim_Crpt"/>
    <property type="match status" value="1"/>
</dbReference>
<evidence type="ECO:0000256" key="1">
    <source>
        <dbReference type="ARBA" id="ARBA00000213"/>
    </source>
</evidence>
<dbReference type="CDD" id="cd03362">
    <property type="entry name" value="TOPRIM_TopoIA_TopoIII"/>
    <property type="match status" value="1"/>
</dbReference>
<proteinExistence type="inferred from homology"/>
<dbReference type="Proteomes" id="UP001589589">
    <property type="component" value="Unassembled WGS sequence"/>
</dbReference>
<dbReference type="InterPro" id="IPR013825">
    <property type="entry name" value="Topo_IA_cen_sub2"/>
</dbReference>
<evidence type="ECO:0000259" key="12">
    <source>
        <dbReference type="PROSITE" id="PS52039"/>
    </source>
</evidence>
<comment type="caution">
    <text evidence="13">The sequence shown here is derived from an EMBL/GenBank/DDBJ whole genome shotgun (WGS) entry which is preliminary data.</text>
</comment>
<evidence type="ECO:0000256" key="10">
    <source>
        <dbReference type="ARBA" id="ARBA00032235"/>
    </source>
</evidence>
<evidence type="ECO:0000256" key="9">
    <source>
        <dbReference type="ARBA" id="ARBA00031985"/>
    </source>
</evidence>
<dbReference type="InterPro" id="IPR025589">
    <property type="entry name" value="Toprim_C_rpt"/>
</dbReference>
<reference evidence="13 14" key="1">
    <citation type="submission" date="2024-09" db="EMBL/GenBank/DDBJ databases">
        <authorList>
            <person name="Sun Q."/>
            <person name="Mori K."/>
        </authorList>
    </citation>
    <scope>NUCLEOTIDE SEQUENCE [LARGE SCALE GENOMIC DNA]</scope>
    <source>
        <strain evidence="13 14">CECT 7908</strain>
    </source>
</reference>
<dbReference type="InterPro" id="IPR003601">
    <property type="entry name" value="Topo_IA_2"/>
</dbReference>
<dbReference type="InterPro" id="IPR005738">
    <property type="entry name" value="TopoIII"/>
</dbReference>
<dbReference type="SUPFAM" id="SSF56712">
    <property type="entry name" value="Prokaryotic type I DNA topoisomerase"/>
    <property type="match status" value="1"/>
</dbReference>
<evidence type="ECO:0000256" key="3">
    <source>
        <dbReference type="ARBA" id="ARBA00012891"/>
    </source>
</evidence>
<dbReference type="Pfam" id="PF01751">
    <property type="entry name" value="Toprim"/>
    <property type="match status" value="1"/>
</dbReference>
<dbReference type="PROSITE" id="PS52039">
    <property type="entry name" value="TOPO_IA_2"/>
    <property type="match status" value="1"/>
</dbReference>
<evidence type="ECO:0000256" key="2">
    <source>
        <dbReference type="ARBA" id="ARBA00009446"/>
    </source>
</evidence>
<dbReference type="InterPro" id="IPR006171">
    <property type="entry name" value="TOPRIM_dom"/>
</dbReference>
<evidence type="ECO:0000256" key="5">
    <source>
        <dbReference type="ARBA" id="ARBA00023029"/>
    </source>
</evidence>
<dbReference type="EMBL" id="JBHMEX010000043">
    <property type="protein sequence ID" value="MFB9065113.1"/>
    <property type="molecule type" value="Genomic_DNA"/>
</dbReference>
<dbReference type="InterPro" id="IPR000380">
    <property type="entry name" value="Topo_IA"/>
</dbReference>
<dbReference type="InterPro" id="IPR003602">
    <property type="entry name" value="Topo_IA_DNA-bd_dom"/>
</dbReference>
<dbReference type="Gene3D" id="2.70.20.10">
    <property type="entry name" value="Topoisomerase I, domain 3"/>
    <property type="match status" value="1"/>
</dbReference>
<dbReference type="SMART" id="SM00436">
    <property type="entry name" value="TOP1Bc"/>
    <property type="match status" value="1"/>
</dbReference>
<dbReference type="CDD" id="cd00186">
    <property type="entry name" value="TOP1Ac"/>
    <property type="match status" value="1"/>
</dbReference>
<keyword evidence="14" id="KW-1185">Reference proteome</keyword>
<evidence type="ECO:0000256" key="8">
    <source>
        <dbReference type="ARBA" id="ARBA00030003"/>
    </source>
</evidence>
<name>A0ABV5FNI7_9FLAO</name>
<evidence type="ECO:0000256" key="7">
    <source>
        <dbReference type="ARBA" id="ARBA00023235"/>
    </source>
</evidence>
<sequence>MKTIIAEKPSVAREIAGLVGASEKKDGYLTGNGYFVTWAFGHLIGLGMPEDYGIKGFDKVSLPILPNPFLLTVRKVKKDKGYTADAGALKQLKIIDQLFNRSDSIIVATDAGREGELIFRYIYEHLKCKKPFERLWISSLTEKAIKQGFDNLKDGKEFDGLYQAAQGRSRADWLVGINATQALSIAAGNGVYSLGRVQTPTLALICKRYLENKNFSVKKYWQIQLLHHKAGIDFKSLSKTKWEDQKLADDTLKAIQRSDTATITSVETKSVTEQPPLLFDLTGLQKEANKKLNLSAEETLNIAQSLYEKKFITYPRTGSKYIPEDMWAEIPNLVRALQDRETCKQAVAKVKWGRFNKRIVNDLRVTDHHGLLITDKIPSALNAKENAVYDMIAFRLLEAISQACIKELTDIAIQALHYDFMAKGCKIMEAGWRSIKGSFSDDDTEPVQDLPELKKGDELKIKEATVLEKQTKPPVLYTEAGLLSAMESAGKEIENEEERKALQNIGIGTPATRAAIIETLFTRNYIQRDKKSLIPTEKGLQVYELVKDLKIADVAMTAEWELALQKIENNEADAEAFQKEMETYASSITNELLQTTIANGNLPKLNCPKCKSKQLLMRDKIVKCPDEVCSWVQFRNVCGVQIGIADIESLINKKKTSLIKGMKSKAGKKFDAYIVLKEDCTTSFEFEKNKSYKK</sequence>
<dbReference type="Gene3D" id="1.10.460.10">
    <property type="entry name" value="Topoisomerase I, domain 2"/>
    <property type="match status" value="1"/>
</dbReference>
<evidence type="ECO:0000256" key="6">
    <source>
        <dbReference type="ARBA" id="ARBA00023125"/>
    </source>
</evidence>
<evidence type="ECO:0000256" key="11">
    <source>
        <dbReference type="ARBA" id="ARBA00032877"/>
    </source>
</evidence>
<evidence type="ECO:0000313" key="14">
    <source>
        <dbReference type="Proteomes" id="UP001589589"/>
    </source>
</evidence>
<feature type="domain" description="Topo IA-type catalytic" evidence="12">
    <location>
        <begin position="158"/>
        <end position="589"/>
    </location>
</feature>
<dbReference type="RefSeq" id="WP_290261149.1">
    <property type="nucleotide sequence ID" value="NZ_JAUFQQ010000003.1"/>
</dbReference>
<protein>
    <recommendedName>
        <fullName evidence="3">DNA topoisomerase</fullName>
        <ecNumber evidence="3">5.6.2.1</ecNumber>
    </recommendedName>
    <alternativeName>
        <fullName evidence="11">Omega-protein</fullName>
    </alternativeName>
    <alternativeName>
        <fullName evidence="10">Relaxing enzyme</fullName>
    </alternativeName>
    <alternativeName>
        <fullName evidence="8">Swivelase</fullName>
    </alternativeName>
    <alternativeName>
        <fullName evidence="9">Untwisting enzyme</fullName>
    </alternativeName>
</protein>
<keyword evidence="4" id="KW-0479">Metal-binding</keyword>
<dbReference type="InterPro" id="IPR013826">
    <property type="entry name" value="Topo_IA_cen_sub3"/>
</dbReference>